<feature type="domain" description="Peptidase S26" evidence="8">
    <location>
        <begin position="14"/>
        <end position="284"/>
    </location>
</feature>
<dbReference type="PROSITE" id="PS00062">
    <property type="entry name" value="ALDOKETO_REDUCTASE_2"/>
    <property type="match status" value="1"/>
</dbReference>
<evidence type="ECO:0000313" key="9">
    <source>
        <dbReference type="EMBL" id="EDM24403.1"/>
    </source>
</evidence>
<dbReference type="GO" id="GO:0009003">
    <property type="term" value="F:signal peptidase activity"/>
    <property type="evidence" value="ECO:0007669"/>
    <property type="project" value="UniProtKB-EC"/>
</dbReference>
<evidence type="ECO:0000256" key="1">
    <source>
        <dbReference type="ARBA" id="ARBA00000677"/>
    </source>
</evidence>
<organism evidence="9 10">
    <name type="scientific">Caminibacter mediatlanticus TB-2</name>
    <dbReference type="NCBI Taxonomy" id="391592"/>
    <lineage>
        <taxon>Bacteria</taxon>
        <taxon>Pseudomonadati</taxon>
        <taxon>Campylobacterota</taxon>
        <taxon>Epsilonproteobacteria</taxon>
        <taxon>Nautiliales</taxon>
        <taxon>Nautiliaceae</taxon>
        <taxon>Caminibacter</taxon>
    </lineage>
</organism>
<feature type="active site" evidence="6">
    <location>
        <position position="42"/>
    </location>
</feature>
<feature type="active site" evidence="6">
    <location>
        <position position="110"/>
    </location>
</feature>
<keyword evidence="7" id="KW-0645">Protease</keyword>
<sequence>MKNIFEKLKKFYHWSNSWTGTIIIVLLVIFFAAQAFVIPSGSMKKTLLPGDALFGKKFSYGIPIPHIPWIEVPILPDFRGDGHLIDGPRPKNADIVIFRYPLKPKMHFVKRCFGKSGDSIIYDENGFWIHFAEGNNFIKKHYQGFKTRDIDGKLYVLNPYMKEHKGIYYETNNSTFYMLKDRASELVKALGLSNFTGFISYDEINKIINKIYNDLKANGEDVSKAQIVLGMGMYLKDGEIKYFKIKLKKDYFFMVGDNRDNSFDSRFWGPVPYKLIVGKPWFIYMSWDKHFAIRWNRVGKSIDEIEKELREGKKPYLTAGCNMQEESEKDFNNELIEGK</sequence>
<keyword evidence="5 7" id="KW-0378">Hydrolase</keyword>
<evidence type="ECO:0000313" key="10">
    <source>
        <dbReference type="Proteomes" id="UP000003288"/>
    </source>
</evidence>
<protein>
    <recommendedName>
        <fullName evidence="4 7">Signal peptidase I</fullName>
        <ecNumber evidence="3 7">3.4.21.89</ecNumber>
    </recommendedName>
</protein>
<dbReference type="GO" id="GO:0016020">
    <property type="term" value="C:membrane"/>
    <property type="evidence" value="ECO:0007669"/>
    <property type="project" value="UniProtKB-SubCell"/>
</dbReference>
<dbReference type="EC" id="3.4.21.89" evidence="3 7"/>
<dbReference type="SUPFAM" id="SSF51306">
    <property type="entry name" value="LexA/Signal peptidase"/>
    <property type="match status" value="1"/>
</dbReference>
<dbReference type="InterPro" id="IPR036286">
    <property type="entry name" value="LexA/Signal_pep-like_sf"/>
</dbReference>
<accession>A0AAI9AIR9</accession>
<comment type="caution">
    <text evidence="9">The sequence shown here is derived from an EMBL/GenBank/DDBJ whole genome shotgun (WGS) entry which is preliminary data.</text>
</comment>
<dbReference type="GO" id="GO:0004252">
    <property type="term" value="F:serine-type endopeptidase activity"/>
    <property type="evidence" value="ECO:0007669"/>
    <property type="project" value="InterPro"/>
</dbReference>
<gene>
    <name evidence="9" type="ORF">CMTB2_02768</name>
</gene>
<reference evidence="9 10" key="1">
    <citation type="journal article" date="2011" name="Stand. Genomic Sci.">
        <title>Draft genome sequence of Caminibacter mediatlanticus strain TB-2, an epsilonproteobacterium isolated from a deep-sea hydrothermal vent.</title>
        <authorList>
            <person name="Giovannelli D."/>
            <person name="Ferriera S."/>
            <person name="Johnson J."/>
            <person name="Kravitz S."/>
            <person name="Perez-Rodriguez I."/>
            <person name="Ricci J."/>
            <person name="O'Brien C."/>
            <person name="Voordeckers J.W."/>
            <person name="Bini E."/>
            <person name="Vetriani C."/>
        </authorList>
    </citation>
    <scope>NUCLEOTIDE SEQUENCE [LARGE SCALE GENOMIC DNA]</scope>
    <source>
        <strain evidence="9 10">TB-2</strain>
    </source>
</reference>
<dbReference type="NCBIfam" id="TIGR02227">
    <property type="entry name" value="sigpep_I_bact"/>
    <property type="match status" value="1"/>
</dbReference>
<comment type="subcellular location">
    <subcellularLocation>
        <location evidence="7">Membrane</location>
        <topology evidence="7">Single-pass type II membrane protein</topology>
    </subcellularLocation>
</comment>
<evidence type="ECO:0000256" key="6">
    <source>
        <dbReference type="PIRSR" id="PIRSR600223-1"/>
    </source>
</evidence>
<dbReference type="PROSITE" id="PS00761">
    <property type="entry name" value="SPASE_I_3"/>
    <property type="match status" value="1"/>
</dbReference>
<dbReference type="PANTHER" id="PTHR43390">
    <property type="entry name" value="SIGNAL PEPTIDASE I"/>
    <property type="match status" value="1"/>
</dbReference>
<dbReference type="EMBL" id="ABCJ01000001">
    <property type="protein sequence ID" value="EDM24403.1"/>
    <property type="molecule type" value="Genomic_DNA"/>
</dbReference>
<dbReference type="AlphaFoldDB" id="A0AAI9AIR9"/>
<evidence type="ECO:0000256" key="2">
    <source>
        <dbReference type="ARBA" id="ARBA00009370"/>
    </source>
</evidence>
<dbReference type="Gene3D" id="2.10.109.10">
    <property type="entry name" value="Umud Fragment, subunit A"/>
    <property type="match status" value="1"/>
</dbReference>
<dbReference type="InterPro" id="IPR019758">
    <property type="entry name" value="Pept_S26A_signal_pept_1_CS"/>
</dbReference>
<evidence type="ECO:0000256" key="4">
    <source>
        <dbReference type="ARBA" id="ARBA00019232"/>
    </source>
</evidence>
<dbReference type="PRINTS" id="PR00727">
    <property type="entry name" value="LEADERPTASE"/>
</dbReference>
<dbReference type="CDD" id="cd06530">
    <property type="entry name" value="S26_SPase_I"/>
    <property type="match status" value="2"/>
</dbReference>
<dbReference type="PANTHER" id="PTHR43390:SF1">
    <property type="entry name" value="CHLOROPLAST PROCESSING PEPTIDASE"/>
    <property type="match status" value="1"/>
</dbReference>
<dbReference type="InterPro" id="IPR019533">
    <property type="entry name" value="Peptidase_S26"/>
</dbReference>
<comment type="catalytic activity">
    <reaction evidence="1 7">
        <text>Cleavage of hydrophobic, N-terminal signal or leader sequences from secreted and periplasmic proteins.</text>
        <dbReference type="EC" id="3.4.21.89"/>
    </reaction>
</comment>
<evidence type="ECO:0000256" key="5">
    <source>
        <dbReference type="ARBA" id="ARBA00022801"/>
    </source>
</evidence>
<evidence type="ECO:0000256" key="7">
    <source>
        <dbReference type="RuleBase" id="RU362042"/>
    </source>
</evidence>
<proteinExistence type="inferred from homology"/>
<dbReference type="InterPro" id="IPR018170">
    <property type="entry name" value="Aldo/ket_reductase_CS"/>
</dbReference>
<dbReference type="InterPro" id="IPR000223">
    <property type="entry name" value="Pept_S26A_signal_pept_1"/>
</dbReference>
<dbReference type="Proteomes" id="UP000003288">
    <property type="component" value="Unassembled WGS sequence"/>
</dbReference>
<name>A0AAI9AIR9_9BACT</name>
<comment type="similarity">
    <text evidence="2 7">Belongs to the peptidase S26 family.</text>
</comment>
<dbReference type="GO" id="GO:0016491">
    <property type="term" value="F:oxidoreductase activity"/>
    <property type="evidence" value="ECO:0007669"/>
    <property type="project" value="InterPro"/>
</dbReference>
<evidence type="ECO:0000256" key="3">
    <source>
        <dbReference type="ARBA" id="ARBA00013208"/>
    </source>
</evidence>
<dbReference type="GO" id="GO:0006465">
    <property type="term" value="P:signal peptide processing"/>
    <property type="evidence" value="ECO:0007669"/>
    <property type="project" value="InterPro"/>
</dbReference>
<dbReference type="RefSeq" id="WP_007473304.1">
    <property type="nucleotide sequence ID" value="NZ_ABCJ01000001.1"/>
</dbReference>
<evidence type="ECO:0000259" key="8">
    <source>
        <dbReference type="Pfam" id="PF10502"/>
    </source>
</evidence>
<dbReference type="Pfam" id="PF10502">
    <property type="entry name" value="Peptidase_S26"/>
    <property type="match status" value="1"/>
</dbReference>